<dbReference type="AlphaFoldDB" id="A0A7X6DFD4"/>
<dbReference type="PANTHER" id="PTHR38786">
    <property type="entry name" value="FLAGELLAR FLIJ PROTEIN"/>
    <property type="match status" value="1"/>
</dbReference>
<dbReference type="GO" id="GO:0006935">
    <property type="term" value="P:chemotaxis"/>
    <property type="evidence" value="ECO:0007669"/>
    <property type="project" value="UniProtKB-KW"/>
</dbReference>
<dbReference type="GO" id="GO:0003774">
    <property type="term" value="F:cytoskeletal motor activity"/>
    <property type="evidence" value="ECO:0007669"/>
    <property type="project" value="InterPro"/>
</dbReference>
<keyword evidence="10" id="KW-1006">Bacterial flagellum protein export</keyword>
<dbReference type="InterPro" id="IPR018006">
    <property type="entry name" value="Flag_FliJ_proteobac"/>
</dbReference>
<dbReference type="PANTHER" id="PTHR38786:SF1">
    <property type="entry name" value="FLAGELLAR FLIJ PROTEIN"/>
    <property type="match status" value="1"/>
</dbReference>
<dbReference type="GO" id="GO:0015031">
    <property type="term" value="P:protein transport"/>
    <property type="evidence" value="ECO:0007669"/>
    <property type="project" value="UniProtKB-KW"/>
</dbReference>
<evidence type="ECO:0000256" key="1">
    <source>
        <dbReference type="ARBA" id="ARBA00004413"/>
    </source>
</evidence>
<dbReference type="PIRSF" id="PIRSF019404">
    <property type="entry name" value="FliJ"/>
    <property type="match status" value="1"/>
</dbReference>
<keyword evidence="8" id="KW-0653">Protein transport</keyword>
<evidence type="ECO:0000256" key="9">
    <source>
        <dbReference type="ARBA" id="ARBA00023136"/>
    </source>
</evidence>
<accession>A0A7X6DFD4</accession>
<keyword evidence="11" id="KW-0969">Cilium</keyword>
<dbReference type="GO" id="GO:0044781">
    <property type="term" value="P:bacterial-type flagellum organization"/>
    <property type="evidence" value="ECO:0007669"/>
    <property type="project" value="UniProtKB-KW"/>
</dbReference>
<dbReference type="InterPro" id="IPR052570">
    <property type="entry name" value="FliJ"/>
</dbReference>
<dbReference type="Proteomes" id="UP000521868">
    <property type="component" value="Unassembled WGS sequence"/>
</dbReference>
<dbReference type="GO" id="GO:0005886">
    <property type="term" value="C:plasma membrane"/>
    <property type="evidence" value="ECO:0007669"/>
    <property type="project" value="UniProtKB-SubCell"/>
</dbReference>
<name>A0A7X6DFD4_9BURK</name>
<evidence type="ECO:0000256" key="2">
    <source>
        <dbReference type="ARBA" id="ARBA00010004"/>
    </source>
</evidence>
<dbReference type="Pfam" id="PF02050">
    <property type="entry name" value="FliJ"/>
    <property type="match status" value="1"/>
</dbReference>
<evidence type="ECO:0000256" key="7">
    <source>
        <dbReference type="ARBA" id="ARBA00022795"/>
    </source>
</evidence>
<dbReference type="InterPro" id="IPR012823">
    <property type="entry name" value="Flagell_FliJ"/>
</dbReference>
<comment type="subcellular location">
    <subcellularLocation>
        <location evidence="1">Cell membrane</location>
        <topology evidence="1">Peripheral membrane protein</topology>
        <orientation evidence="1">Cytoplasmic side</orientation>
    </subcellularLocation>
</comment>
<keyword evidence="11" id="KW-0282">Flagellum</keyword>
<comment type="similarity">
    <text evidence="2">Belongs to the FliJ family.</text>
</comment>
<evidence type="ECO:0000256" key="5">
    <source>
        <dbReference type="ARBA" id="ARBA00022475"/>
    </source>
</evidence>
<evidence type="ECO:0000256" key="6">
    <source>
        <dbReference type="ARBA" id="ARBA00022500"/>
    </source>
</evidence>
<keyword evidence="6" id="KW-0145">Chemotaxis</keyword>
<evidence type="ECO:0000256" key="10">
    <source>
        <dbReference type="ARBA" id="ARBA00023225"/>
    </source>
</evidence>
<evidence type="ECO:0000313" key="12">
    <source>
        <dbReference type="Proteomes" id="UP000521868"/>
    </source>
</evidence>
<reference evidence="11 12" key="1">
    <citation type="journal article" date="2020" name="Nature">
        <title>Bacterial chemolithoautotrophy via manganese oxidation.</title>
        <authorList>
            <person name="Yu H."/>
            <person name="Leadbetter J.R."/>
        </authorList>
    </citation>
    <scope>NUCLEOTIDE SEQUENCE [LARGE SCALE GENOMIC DNA]</scope>
    <source>
        <strain evidence="11 12">RBP-1</strain>
    </source>
</reference>
<dbReference type="NCBIfam" id="TIGR02473">
    <property type="entry name" value="flagell_FliJ"/>
    <property type="match status" value="1"/>
</dbReference>
<keyword evidence="9" id="KW-0472">Membrane</keyword>
<dbReference type="EMBL" id="VTOX01000003">
    <property type="protein sequence ID" value="NKE66155.1"/>
    <property type="molecule type" value="Genomic_DNA"/>
</dbReference>
<gene>
    <name evidence="11" type="primary">fliJ</name>
    <name evidence="11" type="ORF">RAMLITH_10020</name>
</gene>
<proteinExistence type="inferred from homology"/>
<keyword evidence="12" id="KW-1185">Reference proteome</keyword>
<dbReference type="PRINTS" id="PR01004">
    <property type="entry name" value="FLGFLIJ"/>
</dbReference>
<dbReference type="Gene3D" id="1.10.287.1700">
    <property type="match status" value="1"/>
</dbReference>
<keyword evidence="7" id="KW-1005">Bacterial flagellum biogenesis</keyword>
<keyword evidence="5" id="KW-1003">Cell membrane</keyword>
<keyword evidence="4" id="KW-0813">Transport</keyword>
<dbReference type="GO" id="GO:0071973">
    <property type="term" value="P:bacterial-type flagellum-dependent cell motility"/>
    <property type="evidence" value="ECO:0007669"/>
    <property type="project" value="InterPro"/>
</dbReference>
<sequence>MPSQLPIGTLSQLARNRTDEAARKLAALRDANLGASAKLDLLLQYRQEYARQLHSLLAQGATTAQWRNYQEFMRALDAGIEHQRAAAAQAQARLEGGRVDWQHQRRRLNAYETLADRLQRQEAIVQGRREQRASDEQAARMAQAGVAHAGEVR</sequence>
<evidence type="ECO:0000256" key="8">
    <source>
        <dbReference type="ARBA" id="ARBA00022927"/>
    </source>
</evidence>
<keyword evidence="11" id="KW-0966">Cell projection</keyword>
<dbReference type="GO" id="GO:0009288">
    <property type="term" value="C:bacterial-type flagellum"/>
    <property type="evidence" value="ECO:0007669"/>
    <property type="project" value="InterPro"/>
</dbReference>
<evidence type="ECO:0000256" key="4">
    <source>
        <dbReference type="ARBA" id="ARBA00022448"/>
    </source>
</evidence>
<dbReference type="InterPro" id="IPR053716">
    <property type="entry name" value="Flag_assembly_chemotaxis_eff"/>
</dbReference>
<protein>
    <recommendedName>
        <fullName evidence="3">Flagellar FliJ protein</fullName>
    </recommendedName>
</protein>
<dbReference type="RefSeq" id="WP_168107282.1">
    <property type="nucleotide sequence ID" value="NZ_VTOX01000003.1"/>
</dbReference>
<organism evidence="11 12">
    <name type="scientific">Ramlibacter lithotrophicus</name>
    <dbReference type="NCBI Taxonomy" id="2606681"/>
    <lineage>
        <taxon>Bacteria</taxon>
        <taxon>Pseudomonadati</taxon>
        <taxon>Pseudomonadota</taxon>
        <taxon>Betaproteobacteria</taxon>
        <taxon>Burkholderiales</taxon>
        <taxon>Comamonadaceae</taxon>
        <taxon>Ramlibacter</taxon>
    </lineage>
</organism>
<evidence type="ECO:0000313" key="11">
    <source>
        <dbReference type="EMBL" id="NKE66155.1"/>
    </source>
</evidence>
<evidence type="ECO:0000256" key="3">
    <source>
        <dbReference type="ARBA" id="ARBA00020392"/>
    </source>
</evidence>
<comment type="caution">
    <text evidence="11">The sequence shown here is derived from an EMBL/GenBank/DDBJ whole genome shotgun (WGS) entry which is preliminary data.</text>
</comment>